<keyword evidence="1" id="KW-0472">Membrane</keyword>
<feature type="transmembrane region" description="Helical" evidence="1">
    <location>
        <begin position="95"/>
        <end position="114"/>
    </location>
</feature>
<feature type="transmembrane region" description="Helical" evidence="1">
    <location>
        <begin position="120"/>
        <end position="142"/>
    </location>
</feature>
<accession>A0A1H2X6W5</accession>
<feature type="transmembrane region" description="Helical" evidence="1">
    <location>
        <begin position="6"/>
        <end position="22"/>
    </location>
</feature>
<dbReference type="Proteomes" id="UP000198534">
    <property type="component" value="Unassembled WGS sequence"/>
</dbReference>
<reference evidence="2 3" key="1">
    <citation type="submission" date="2016-10" db="EMBL/GenBank/DDBJ databases">
        <authorList>
            <person name="de Groot N.N."/>
        </authorList>
    </citation>
    <scope>NUCLEOTIDE SEQUENCE [LARGE SCALE GENOMIC DNA]</scope>
    <source>
        <strain evidence="2 3">DSM 45610</strain>
    </source>
</reference>
<organism evidence="2 3">
    <name type="scientific">Marininema mesophilum</name>
    <dbReference type="NCBI Taxonomy" id="1048340"/>
    <lineage>
        <taxon>Bacteria</taxon>
        <taxon>Bacillati</taxon>
        <taxon>Bacillota</taxon>
        <taxon>Bacilli</taxon>
        <taxon>Bacillales</taxon>
        <taxon>Thermoactinomycetaceae</taxon>
        <taxon>Marininema</taxon>
    </lineage>
</organism>
<evidence type="ECO:0000313" key="2">
    <source>
        <dbReference type="EMBL" id="SDW88009.1"/>
    </source>
</evidence>
<evidence type="ECO:0000313" key="3">
    <source>
        <dbReference type="Proteomes" id="UP000198534"/>
    </source>
</evidence>
<feature type="transmembrane region" description="Helical" evidence="1">
    <location>
        <begin position="34"/>
        <end position="51"/>
    </location>
</feature>
<name>A0A1H2X6W5_9BACL</name>
<feature type="transmembrane region" description="Helical" evidence="1">
    <location>
        <begin position="57"/>
        <end position="74"/>
    </location>
</feature>
<proteinExistence type="predicted"/>
<protein>
    <submittedName>
        <fullName evidence="2">Uncharacterized protein</fullName>
    </submittedName>
</protein>
<dbReference type="EMBL" id="FNNQ01000007">
    <property type="protein sequence ID" value="SDW88009.1"/>
    <property type="molecule type" value="Genomic_DNA"/>
</dbReference>
<sequence>MFFLSSMYFIIVFIFIILYKLLKYDNHDFKVKFGMVQLDVGTIFAAVYIVRLLHGNLLHVLVLVIFHFFIIFLAHNNKNRILEELKNPKTMIGKVLALVGFVGGGIAGIFSFLMARYFDIIFVCSFIYSGLLLVVLIFHASWPNKNTEREVL</sequence>
<gene>
    <name evidence="2" type="ORF">SAMN05444487_10788</name>
</gene>
<evidence type="ECO:0000256" key="1">
    <source>
        <dbReference type="SAM" id="Phobius"/>
    </source>
</evidence>
<keyword evidence="1" id="KW-0812">Transmembrane</keyword>
<keyword evidence="1" id="KW-1133">Transmembrane helix</keyword>
<dbReference type="AlphaFoldDB" id="A0A1H2X6W5"/>
<dbReference type="STRING" id="1048340.SAMN05444487_10788"/>
<keyword evidence="3" id="KW-1185">Reference proteome</keyword>